<dbReference type="GO" id="GO:0015031">
    <property type="term" value="P:protein transport"/>
    <property type="evidence" value="ECO:0007669"/>
    <property type="project" value="UniProtKB-KW"/>
</dbReference>
<dbReference type="Proteomes" id="UP001187531">
    <property type="component" value="Unassembled WGS sequence"/>
</dbReference>
<evidence type="ECO:0000256" key="4">
    <source>
        <dbReference type="ARBA" id="ARBA00022448"/>
    </source>
</evidence>
<sequence length="122" mass="13821">MPSVEEKSAALDCVSHGEASIGEDTPLKILRQRYKAACDRKMKEQLLEKDKKGGQEVEDERKKLLGHSKADEKTKISSEKLLENQRQKEEGAIDNILGLAREMKDQALISNKIINADIKYWP</sequence>
<feature type="region of interest" description="Disordered" evidence="12">
    <location>
        <begin position="46"/>
        <end position="83"/>
    </location>
</feature>
<comment type="similarity">
    <text evidence="2">Belongs to the USE1 family.</text>
</comment>
<evidence type="ECO:0000256" key="1">
    <source>
        <dbReference type="ARBA" id="ARBA00004163"/>
    </source>
</evidence>
<evidence type="ECO:0000256" key="8">
    <source>
        <dbReference type="ARBA" id="ARBA00022927"/>
    </source>
</evidence>
<evidence type="ECO:0000256" key="7">
    <source>
        <dbReference type="ARBA" id="ARBA00022892"/>
    </source>
</evidence>
<keyword evidence="5" id="KW-0812">Transmembrane</keyword>
<dbReference type="GO" id="GO:0005789">
    <property type="term" value="C:endoplasmic reticulum membrane"/>
    <property type="evidence" value="ECO:0007669"/>
    <property type="project" value="UniProtKB-SubCell"/>
</dbReference>
<evidence type="ECO:0000256" key="10">
    <source>
        <dbReference type="ARBA" id="ARBA00023136"/>
    </source>
</evidence>
<reference evidence="13" key="1">
    <citation type="submission" date="2023-07" db="EMBL/GenBank/DDBJ databases">
        <title>Chromosome-level genome assembly of Artemia franciscana.</title>
        <authorList>
            <person name="Jo E."/>
        </authorList>
    </citation>
    <scope>NUCLEOTIDE SEQUENCE</scope>
    <source>
        <tissue evidence="13">Whole body</tissue>
    </source>
</reference>
<evidence type="ECO:0000313" key="13">
    <source>
        <dbReference type="EMBL" id="KAK2718646.1"/>
    </source>
</evidence>
<keyword evidence="10" id="KW-0472">Membrane</keyword>
<accession>A0AA88LAV6</accession>
<keyword evidence="9" id="KW-1133">Transmembrane helix</keyword>
<name>A0AA88LAV6_ARTSF</name>
<evidence type="ECO:0000256" key="11">
    <source>
        <dbReference type="ARBA" id="ARBA00032711"/>
    </source>
</evidence>
<keyword evidence="7" id="KW-0931">ER-Golgi transport</keyword>
<evidence type="ECO:0000256" key="9">
    <source>
        <dbReference type="ARBA" id="ARBA00022989"/>
    </source>
</evidence>
<comment type="subcellular location">
    <subcellularLocation>
        <location evidence="1">Endoplasmic reticulum membrane</location>
        <topology evidence="1">Single-pass type IV membrane protein</topology>
    </subcellularLocation>
</comment>
<dbReference type="GO" id="GO:0016192">
    <property type="term" value="P:vesicle-mediated transport"/>
    <property type="evidence" value="ECO:0007669"/>
    <property type="project" value="UniProtKB-KW"/>
</dbReference>
<evidence type="ECO:0000256" key="3">
    <source>
        <dbReference type="ARBA" id="ARBA00015843"/>
    </source>
</evidence>
<keyword evidence="8" id="KW-0653">Protein transport</keyword>
<dbReference type="EMBL" id="JAVRJZ010000009">
    <property type="protein sequence ID" value="KAK2718646.1"/>
    <property type="molecule type" value="Genomic_DNA"/>
</dbReference>
<proteinExistence type="inferred from homology"/>
<evidence type="ECO:0000256" key="5">
    <source>
        <dbReference type="ARBA" id="ARBA00022692"/>
    </source>
</evidence>
<keyword evidence="6" id="KW-0256">Endoplasmic reticulum</keyword>
<gene>
    <name evidence="13" type="ORF">QYM36_005851</name>
</gene>
<evidence type="ECO:0000313" key="14">
    <source>
        <dbReference type="Proteomes" id="UP001187531"/>
    </source>
</evidence>
<dbReference type="Pfam" id="PF09753">
    <property type="entry name" value="Use1"/>
    <property type="match status" value="1"/>
</dbReference>
<evidence type="ECO:0000256" key="6">
    <source>
        <dbReference type="ARBA" id="ARBA00022824"/>
    </source>
</evidence>
<keyword evidence="14" id="KW-1185">Reference proteome</keyword>
<protein>
    <recommendedName>
        <fullName evidence="3">Vesicle transport protein USE1</fullName>
    </recommendedName>
    <alternativeName>
        <fullName evidence="11">USE1-like protein</fullName>
    </alternativeName>
</protein>
<evidence type="ECO:0000256" key="2">
    <source>
        <dbReference type="ARBA" id="ARBA00007891"/>
    </source>
</evidence>
<keyword evidence="4" id="KW-0813">Transport</keyword>
<dbReference type="AlphaFoldDB" id="A0AA88LAV6"/>
<comment type="caution">
    <text evidence="13">The sequence shown here is derived from an EMBL/GenBank/DDBJ whole genome shotgun (WGS) entry which is preliminary data.</text>
</comment>
<evidence type="ECO:0000256" key="12">
    <source>
        <dbReference type="SAM" id="MobiDB-lite"/>
    </source>
</evidence>
<organism evidence="13 14">
    <name type="scientific">Artemia franciscana</name>
    <name type="common">Brine shrimp</name>
    <name type="synonym">Artemia sanfranciscana</name>
    <dbReference type="NCBI Taxonomy" id="6661"/>
    <lineage>
        <taxon>Eukaryota</taxon>
        <taxon>Metazoa</taxon>
        <taxon>Ecdysozoa</taxon>
        <taxon>Arthropoda</taxon>
        <taxon>Crustacea</taxon>
        <taxon>Branchiopoda</taxon>
        <taxon>Anostraca</taxon>
        <taxon>Artemiidae</taxon>
        <taxon>Artemia</taxon>
    </lineage>
</organism>
<dbReference type="InterPro" id="IPR019150">
    <property type="entry name" value="Vesicle_transport_protein_Use1"/>
</dbReference>